<feature type="transmembrane region" description="Helical" evidence="3">
    <location>
        <begin position="57"/>
        <end position="76"/>
    </location>
</feature>
<evidence type="ECO:0008006" key="6">
    <source>
        <dbReference type="Google" id="ProtNLM"/>
    </source>
</evidence>
<dbReference type="SUPFAM" id="SSF103473">
    <property type="entry name" value="MFS general substrate transporter"/>
    <property type="match status" value="1"/>
</dbReference>
<keyword evidence="3" id="KW-0472">Membrane</keyword>
<feature type="region of interest" description="Disordered" evidence="2">
    <location>
        <begin position="294"/>
        <end position="323"/>
    </location>
</feature>
<feature type="transmembrane region" description="Helical" evidence="3">
    <location>
        <begin position="257"/>
        <end position="276"/>
    </location>
</feature>
<evidence type="ECO:0000313" key="5">
    <source>
        <dbReference type="Proteomes" id="UP000005408"/>
    </source>
</evidence>
<dbReference type="AlphaFoldDB" id="A0A8W8N300"/>
<evidence type="ECO:0000313" key="4">
    <source>
        <dbReference type="EnsemblMetazoa" id="G5077.26:cds"/>
    </source>
</evidence>
<feature type="transmembrane region" description="Helical" evidence="3">
    <location>
        <begin position="165"/>
        <end position="183"/>
    </location>
</feature>
<feature type="transmembrane region" description="Helical" evidence="3">
    <location>
        <begin position="203"/>
        <end position="228"/>
    </location>
</feature>
<accession>A0A8W8N300</accession>
<feature type="transmembrane region" description="Helical" evidence="3">
    <location>
        <begin position="83"/>
        <end position="104"/>
    </location>
</feature>
<keyword evidence="3" id="KW-0812">Transmembrane</keyword>
<protein>
    <recommendedName>
        <fullName evidence="6">Solute carrier organic anion transporter family member</fullName>
    </recommendedName>
</protein>
<dbReference type="GO" id="GO:0043252">
    <property type="term" value="P:sodium-independent organic anion transport"/>
    <property type="evidence" value="ECO:0007669"/>
    <property type="project" value="TreeGrafter"/>
</dbReference>
<dbReference type="InterPro" id="IPR036259">
    <property type="entry name" value="MFS_trans_sf"/>
</dbReference>
<sequence length="323" mass="35785">PYSPNCMQKFNNPKALLFFLSCFCMLQGFVVNGINNVNTTSVERRFELPSSRVGSISSAYDISAGILGVIISYFGSGKNKPRMVASACLFMSLGSFIMALPHFITGLYEYGQNVQYFSPCHAGCSGKARDDGTYSNCSCVAAFNHSVSHLSQSTVRKGKCNSECFKMYIFLPILLLSIFFRFIESPPSVAVTLRCIHDSQRTFALGIQWFIARLLGMVPGPIFFGAIIDGTCLVWQEKCKERASCWIYDNEALSRNFFVILVCVKTLAAIMFILAYKFYNPPADKLPNVSMTVKNHSTENGTGPPRKDNSSVSDSVSERTSTF</sequence>
<dbReference type="Proteomes" id="UP000005408">
    <property type="component" value="Unassembled WGS sequence"/>
</dbReference>
<evidence type="ECO:0000256" key="2">
    <source>
        <dbReference type="SAM" id="MobiDB-lite"/>
    </source>
</evidence>
<dbReference type="PANTHER" id="PTHR11388:SF100">
    <property type="entry name" value="SOLUTE CARRIER ORGANIC ANION TRANSPORTER FAMILY MEMBER 4A1"/>
    <property type="match status" value="1"/>
</dbReference>
<proteinExistence type="predicted"/>
<keyword evidence="5" id="KW-1185">Reference proteome</keyword>
<dbReference type="Gene3D" id="1.20.1250.20">
    <property type="entry name" value="MFS general substrate transporter like domains"/>
    <property type="match status" value="1"/>
</dbReference>
<organism evidence="4 5">
    <name type="scientific">Magallana gigas</name>
    <name type="common">Pacific oyster</name>
    <name type="synonym">Crassostrea gigas</name>
    <dbReference type="NCBI Taxonomy" id="29159"/>
    <lineage>
        <taxon>Eukaryota</taxon>
        <taxon>Metazoa</taxon>
        <taxon>Spiralia</taxon>
        <taxon>Lophotrochozoa</taxon>
        <taxon>Mollusca</taxon>
        <taxon>Bivalvia</taxon>
        <taxon>Autobranchia</taxon>
        <taxon>Pteriomorphia</taxon>
        <taxon>Ostreida</taxon>
        <taxon>Ostreoidea</taxon>
        <taxon>Ostreidae</taxon>
        <taxon>Magallana</taxon>
    </lineage>
</organism>
<evidence type="ECO:0000256" key="1">
    <source>
        <dbReference type="ARBA" id="ARBA00023157"/>
    </source>
</evidence>
<reference evidence="4" key="1">
    <citation type="submission" date="2022-08" db="UniProtKB">
        <authorList>
            <consortium name="EnsemblMetazoa"/>
        </authorList>
    </citation>
    <scope>IDENTIFICATION</scope>
    <source>
        <strain evidence="4">05x7-T-G4-1.051#20</strain>
    </source>
</reference>
<keyword evidence="3" id="KW-1133">Transmembrane helix</keyword>
<dbReference type="Pfam" id="PF03137">
    <property type="entry name" value="OATP"/>
    <property type="match status" value="2"/>
</dbReference>
<evidence type="ECO:0000256" key="3">
    <source>
        <dbReference type="SAM" id="Phobius"/>
    </source>
</evidence>
<dbReference type="InterPro" id="IPR004156">
    <property type="entry name" value="OATP"/>
</dbReference>
<dbReference type="GO" id="GO:0016323">
    <property type="term" value="C:basolateral plasma membrane"/>
    <property type="evidence" value="ECO:0007669"/>
    <property type="project" value="TreeGrafter"/>
</dbReference>
<name>A0A8W8N300_MAGGI</name>
<dbReference type="PANTHER" id="PTHR11388">
    <property type="entry name" value="ORGANIC ANION TRANSPORTER"/>
    <property type="match status" value="1"/>
</dbReference>
<dbReference type="EnsemblMetazoa" id="G5077.26">
    <property type="protein sequence ID" value="G5077.26:cds"/>
    <property type="gene ID" value="G5077"/>
</dbReference>
<keyword evidence="1" id="KW-1015">Disulfide bond</keyword>
<dbReference type="GO" id="GO:0015347">
    <property type="term" value="F:sodium-independent organic anion transmembrane transporter activity"/>
    <property type="evidence" value="ECO:0007669"/>
    <property type="project" value="TreeGrafter"/>
</dbReference>